<dbReference type="Proteomes" id="UP001344906">
    <property type="component" value="Unassembled WGS sequence"/>
</dbReference>
<organism evidence="1 2">
    <name type="scientific">Dictyobacter halimunensis</name>
    <dbReference type="NCBI Taxonomy" id="3026934"/>
    <lineage>
        <taxon>Bacteria</taxon>
        <taxon>Bacillati</taxon>
        <taxon>Chloroflexota</taxon>
        <taxon>Ktedonobacteria</taxon>
        <taxon>Ktedonobacterales</taxon>
        <taxon>Dictyobacteraceae</taxon>
        <taxon>Dictyobacter</taxon>
    </lineage>
</organism>
<evidence type="ECO:0000313" key="2">
    <source>
        <dbReference type="Proteomes" id="UP001344906"/>
    </source>
</evidence>
<dbReference type="EMBL" id="BSRI01000002">
    <property type="protein sequence ID" value="GLV57861.1"/>
    <property type="molecule type" value="Genomic_DNA"/>
</dbReference>
<accession>A0ABQ6FVN1</accession>
<evidence type="ECO:0000313" key="1">
    <source>
        <dbReference type="EMBL" id="GLV57861.1"/>
    </source>
</evidence>
<name>A0ABQ6FVN1_9CHLR</name>
<gene>
    <name evidence="1" type="ORF">KDH_46960</name>
</gene>
<reference evidence="1 2" key="1">
    <citation type="submission" date="2023-02" db="EMBL/GenBank/DDBJ databases">
        <title>Dictyobacter halimunensis sp. nov., a new member of the class Ktedonobacteria from forest soil in a geothermal area.</title>
        <authorList>
            <person name="Rachmania M.K."/>
            <person name="Ningsih F."/>
            <person name="Sakai Y."/>
            <person name="Yabe S."/>
            <person name="Yokota A."/>
            <person name="Sjamsuridzal W."/>
        </authorList>
    </citation>
    <scope>NUCLEOTIDE SEQUENCE [LARGE SCALE GENOMIC DNA]</scope>
    <source>
        <strain evidence="1 2">S3.2.2.5</strain>
    </source>
</reference>
<protein>
    <submittedName>
        <fullName evidence="1">Uncharacterized protein</fullName>
    </submittedName>
</protein>
<sequence>MIAEIIIAVRAGVAQRLNARGHTIGPPLQRNAVAHVHLLHIITDLNHLANHFMAGVEPLLGRPGSCRNPLIAASSIKQMEIAATDAGKAIAYSHPATLGQRLAWRILDL</sequence>
<keyword evidence="2" id="KW-1185">Reference proteome</keyword>
<proteinExistence type="predicted"/>
<comment type="caution">
    <text evidence="1">The sequence shown here is derived from an EMBL/GenBank/DDBJ whole genome shotgun (WGS) entry which is preliminary data.</text>
</comment>